<dbReference type="SUPFAM" id="SSF51445">
    <property type="entry name" value="(Trans)glycosidases"/>
    <property type="match status" value="1"/>
</dbReference>
<comment type="caution">
    <text evidence="8">The sequence shown here is derived from an EMBL/GenBank/DDBJ whole genome shotgun (WGS) entry which is preliminary data.</text>
</comment>
<evidence type="ECO:0000256" key="1">
    <source>
        <dbReference type="ARBA" id="ARBA00001231"/>
    </source>
</evidence>
<evidence type="ECO:0000313" key="9">
    <source>
        <dbReference type="Proteomes" id="UP001177023"/>
    </source>
</evidence>
<feature type="compositionally biased region" description="Low complexity" evidence="5">
    <location>
        <begin position="521"/>
        <end position="533"/>
    </location>
</feature>
<evidence type="ECO:0000256" key="5">
    <source>
        <dbReference type="SAM" id="MobiDB-lite"/>
    </source>
</evidence>
<evidence type="ECO:0000256" key="2">
    <source>
        <dbReference type="ARBA" id="ARBA00006285"/>
    </source>
</evidence>
<keyword evidence="4" id="KW-0378">Hydrolase</keyword>
<proteinExistence type="inferred from homology"/>
<dbReference type="PANTHER" id="PTHR21040">
    <property type="entry name" value="BCDNA.GH04120"/>
    <property type="match status" value="1"/>
</dbReference>
<dbReference type="InterPro" id="IPR038901">
    <property type="entry name" value="HEXDC-like"/>
</dbReference>
<dbReference type="EC" id="3.2.1.52" evidence="3"/>
<comment type="catalytic activity">
    <reaction evidence="1">
        <text>Hydrolysis of terminal non-reducing N-acetyl-D-hexosamine residues in N-acetyl-beta-D-hexosaminides.</text>
        <dbReference type="EC" id="3.2.1.52"/>
    </reaction>
</comment>
<gene>
    <name evidence="8" type="ORF">MSPICULIGERA_LOCUS6942</name>
</gene>
<organism evidence="8 9">
    <name type="scientific">Mesorhabditis spiculigera</name>
    <dbReference type="NCBI Taxonomy" id="96644"/>
    <lineage>
        <taxon>Eukaryota</taxon>
        <taxon>Metazoa</taxon>
        <taxon>Ecdysozoa</taxon>
        <taxon>Nematoda</taxon>
        <taxon>Chromadorea</taxon>
        <taxon>Rhabditida</taxon>
        <taxon>Rhabditina</taxon>
        <taxon>Rhabditomorpha</taxon>
        <taxon>Rhabditoidea</taxon>
        <taxon>Rhabditidae</taxon>
        <taxon>Mesorhabditinae</taxon>
        <taxon>Mesorhabditis</taxon>
    </lineage>
</organism>
<evidence type="ECO:0000256" key="4">
    <source>
        <dbReference type="ARBA" id="ARBA00022801"/>
    </source>
</evidence>
<dbReference type="EMBL" id="CATQJA010001737">
    <property type="protein sequence ID" value="CAJ0568423.1"/>
    <property type="molecule type" value="Genomic_DNA"/>
</dbReference>
<dbReference type="Gene3D" id="3.20.20.80">
    <property type="entry name" value="Glycosidases"/>
    <property type="match status" value="1"/>
</dbReference>
<name>A0AA36CGJ9_9BILA</name>
<dbReference type="CDD" id="cd06565">
    <property type="entry name" value="GH20_GcnA-like"/>
    <property type="match status" value="1"/>
</dbReference>
<dbReference type="Proteomes" id="UP001177023">
    <property type="component" value="Unassembled WGS sequence"/>
</dbReference>
<feature type="non-terminal residue" evidence="8">
    <location>
        <position position="1"/>
    </location>
</feature>
<dbReference type="InterPro" id="IPR015883">
    <property type="entry name" value="Glyco_hydro_20_cat"/>
</dbReference>
<feature type="region of interest" description="Disordered" evidence="5">
    <location>
        <begin position="513"/>
        <end position="597"/>
    </location>
</feature>
<evidence type="ECO:0000313" key="8">
    <source>
        <dbReference type="EMBL" id="CAJ0568423.1"/>
    </source>
</evidence>
<feature type="domain" description="Glycoside hydrolase family 20 catalytic" evidence="7">
    <location>
        <begin position="76"/>
        <end position="224"/>
    </location>
</feature>
<protein>
    <recommendedName>
        <fullName evidence="3">beta-N-acetylhexosaminidase</fullName>
        <ecNumber evidence="3">3.2.1.52</ecNumber>
    </recommendedName>
</protein>
<dbReference type="InterPro" id="IPR017853">
    <property type="entry name" value="GH"/>
</dbReference>
<feature type="chain" id="PRO_5041315633" description="beta-N-acetylhexosaminidase" evidence="6">
    <location>
        <begin position="18"/>
        <end position="611"/>
    </location>
</feature>
<comment type="similarity">
    <text evidence="2">Belongs to the glycosyl hydrolase 20 family.</text>
</comment>
<dbReference type="Pfam" id="PF00728">
    <property type="entry name" value="Glyco_hydro_20"/>
    <property type="match status" value="1"/>
</dbReference>
<dbReference type="PANTHER" id="PTHR21040:SF8">
    <property type="entry name" value="BCDNA.GH04120"/>
    <property type="match status" value="1"/>
</dbReference>
<accession>A0AA36CGJ9</accession>
<reference evidence="8" key="1">
    <citation type="submission" date="2023-06" db="EMBL/GenBank/DDBJ databases">
        <authorList>
            <person name="Delattre M."/>
        </authorList>
    </citation>
    <scope>NUCLEOTIDE SEQUENCE</scope>
    <source>
        <strain evidence="8">AF72</strain>
    </source>
</reference>
<keyword evidence="6" id="KW-0732">Signal</keyword>
<dbReference type="GO" id="GO:0005975">
    <property type="term" value="P:carbohydrate metabolic process"/>
    <property type="evidence" value="ECO:0007669"/>
    <property type="project" value="InterPro"/>
</dbReference>
<evidence type="ECO:0000256" key="6">
    <source>
        <dbReference type="SAM" id="SignalP"/>
    </source>
</evidence>
<dbReference type="AlphaFoldDB" id="A0AA36CGJ9"/>
<feature type="signal peptide" evidence="6">
    <location>
        <begin position="1"/>
        <end position="17"/>
    </location>
</feature>
<evidence type="ECO:0000256" key="3">
    <source>
        <dbReference type="ARBA" id="ARBA00012663"/>
    </source>
</evidence>
<sequence>MRWLGLICIFFSGMAFGQPFANLEQTLVHIDMKGSAPRPGYLKQLLTIFEQLGATGIVLEWEDMFPYTGSLSNYINGYAYSLAEVDDVLSHAQQLGLQVVPLVQTLGHAEWILKAEENVQIREDPQFPMVFCIGDSRARQLIKDSVQQVAKIHAKYGMRFFHIGADEAYQMGECPQDVALLNTSRYRNDTKRLVFDHMKTVAEIVTTVHPSVKVLAWFDEFKTADPSMLKEFGLDGLIEPVVWKYTDNLDYYLPAGMWRNLSTVFPNVWGASAYKGANGADKMDNAMKPYLKNNQEWFVQTMKHSEQFSTFRGMILTGWSRYDHFAVLCETMPTSMMSLAVNLQIITNYVVTERAAMHIMKTLKCPQGTTLDDVTKNQDKCHYPGYRVREEIRAFERLVVYYENATWIQNRERGWLRMAQQVTGHSNPYYVDVLATTYSKILASLDTLLANLKKAMDEIYYEETALEFRITYIDKFYEDISRKLDAIKKVDSQKGWPVRPILGRIIVEAPPVPRRTTMKVPSIPSTTITPRPTTARRRDTPRPSTTQRPRPKATRKPTTPRPKPKPTTVHPKSLTKPTKPVDFPTPGPLDELSEEEKKILRAIQPQELRKV</sequence>
<keyword evidence="9" id="KW-1185">Reference proteome</keyword>
<dbReference type="GO" id="GO:0004563">
    <property type="term" value="F:beta-N-acetylhexosaminidase activity"/>
    <property type="evidence" value="ECO:0007669"/>
    <property type="project" value="UniProtKB-EC"/>
</dbReference>
<evidence type="ECO:0000259" key="7">
    <source>
        <dbReference type="Pfam" id="PF00728"/>
    </source>
</evidence>